<dbReference type="Proteomes" id="UP000306552">
    <property type="component" value="Unassembled WGS sequence"/>
</dbReference>
<proteinExistence type="predicted"/>
<evidence type="ECO:0000313" key="2">
    <source>
        <dbReference type="EMBL" id="TKS56762.1"/>
    </source>
</evidence>
<sequence length="165" mass="18869">MDKKTIILSDQQIRHKVKRIAFQILEFYDGEKQLIIGGISKNGFVFAKRIMETIIEISDIKPLLCEIKIDKKHPYQNPKFSLSLEDMKDQSVVIVDDVLNRGTTLIYTVKHLLETNLKELKTAVLVDRSHKKYPIKADFKGISLSTSINETVKVSFGESSKAELF</sequence>
<feature type="domain" description="Phosphoribosyltransferase" evidence="1">
    <location>
        <begin position="7"/>
        <end position="145"/>
    </location>
</feature>
<name>A0A4U5TRX0_9FLAO</name>
<dbReference type="EMBL" id="SWMU01000002">
    <property type="protein sequence ID" value="TKS56762.1"/>
    <property type="molecule type" value="Genomic_DNA"/>
</dbReference>
<dbReference type="PANTHER" id="PTHR11608">
    <property type="entry name" value="BIFUNCTIONAL PROTEIN PYRR"/>
    <property type="match status" value="1"/>
</dbReference>
<keyword evidence="2" id="KW-0328">Glycosyltransferase</keyword>
<dbReference type="RefSeq" id="WP_138931864.1">
    <property type="nucleotide sequence ID" value="NZ_SWMU01000002.1"/>
</dbReference>
<protein>
    <submittedName>
        <fullName evidence="2">Phosphoribosyltransferase</fullName>
    </submittedName>
</protein>
<dbReference type="InterPro" id="IPR050137">
    <property type="entry name" value="PyrR_bifunctional"/>
</dbReference>
<dbReference type="CDD" id="cd06223">
    <property type="entry name" value="PRTases_typeI"/>
    <property type="match status" value="1"/>
</dbReference>
<dbReference type="OrthoDB" id="664757at2"/>
<accession>A0A4U5TRX0</accession>
<dbReference type="Gene3D" id="3.40.50.2020">
    <property type="match status" value="1"/>
</dbReference>
<evidence type="ECO:0000313" key="3">
    <source>
        <dbReference type="Proteomes" id="UP000306552"/>
    </source>
</evidence>
<dbReference type="PANTHER" id="PTHR11608:SF0">
    <property type="entry name" value="BIFUNCTIONAL PROTEIN PYRR"/>
    <property type="match status" value="1"/>
</dbReference>
<dbReference type="AlphaFoldDB" id="A0A4U5TRX0"/>
<dbReference type="InterPro" id="IPR000836">
    <property type="entry name" value="PRTase_dom"/>
</dbReference>
<evidence type="ECO:0000259" key="1">
    <source>
        <dbReference type="Pfam" id="PF00156"/>
    </source>
</evidence>
<dbReference type="Pfam" id="PF00156">
    <property type="entry name" value="Pribosyltran"/>
    <property type="match status" value="1"/>
</dbReference>
<dbReference type="InterPro" id="IPR029057">
    <property type="entry name" value="PRTase-like"/>
</dbReference>
<gene>
    <name evidence="2" type="ORF">FCN74_06960</name>
</gene>
<comment type="caution">
    <text evidence="2">The sequence shown here is derived from an EMBL/GenBank/DDBJ whole genome shotgun (WGS) entry which is preliminary data.</text>
</comment>
<reference evidence="2 3" key="1">
    <citation type="submission" date="2019-04" db="EMBL/GenBank/DDBJ databases">
        <title>Psychroflexus halotolerans sp. nov., isolated from a marine solar saltern.</title>
        <authorList>
            <person name="Feng X."/>
        </authorList>
    </citation>
    <scope>NUCLEOTIDE SEQUENCE [LARGE SCALE GENOMIC DNA]</scope>
    <source>
        <strain evidence="2 3">WDS2C27</strain>
    </source>
</reference>
<dbReference type="GO" id="GO:0016757">
    <property type="term" value="F:glycosyltransferase activity"/>
    <property type="evidence" value="ECO:0007669"/>
    <property type="project" value="UniProtKB-KW"/>
</dbReference>
<keyword evidence="2" id="KW-0808">Transferase</keyword>
<dbReference type="SUPFAM" id="SSF53271">
    <property type="entry name" value="PRTase-like"/>
    <property type="match status" value="1"/>
</dbReference>
<keyword evidence="3" id="KW-1185">Reference proteome</keyword>
<organism evidence="2 3">
    <name type="scientific">Mesohalobacter halotolerans</name>
    <dbReference type="NCBI Taxonomy" id="1883405"/>
    <lineage>
        <taxon>Bacteria</taxon>
        <taxon>Pseudomonadati</taxon>
        <taxon>Bacteroidota</taxon>
        <taxon>Flavobacteriia</taxon>
        <taxon>Flavobacteriales</taxon>
        <taxon>Flavobacteriaceae</taxon>
        <taxon>Mesohalobacter</taxon>
    </lineage>
</organism>